<reference evidence="6" key="2">
    <citation type="submission" date="2015-06" db="UniProtKB">
        <authorList>
            <consortium name="EnsemblMetazoa"/>
        </authorList>
    </citation>
    <scope>IDENTIFICATION</scope>
</reference>
<keyword evidence="2" id="KW-0031">Aminopeptidase</keyword>
<dbReference type="GO" id="GO:0005737">
    <property type="term" value="C:cytoplasm"/>
    <property type="evidence" value="ECO:0007669"/>
    <property type="project" value="InterPro"/>
</dbReference>
<keyword evidence="4" id="KW-0378">Hydrolase</keyword>
<dbReference type="InterPro" id="IPR011356">
    <property type="entry name" value="Leucine_aapep/pepB"/>
</dbReference>
<dbReference type="GO" id="GO:0070006">
    <property type="term" value="F:metalloaminopeptidase activity"/>
    <property type="evidence" value="ECO:0007669"/>
    <property type="project" value="InterPro"/>
</dbReference>
<dbReference type="PANTHER" id="PTHR11963:SF25">
    <property type="entry name" value="CYTOSOL AMINOPEPTIDASE"/>
    <property type="match status" value="1"/>
</dbReference>
<keyword evidence="7" id="KW-1185">Reference proteome</keyword>
<dbReference type="HOGENOM" id="CLU_1867443_0_0_1"/>
<evidence type="ECO:0000313" key="6">
    <source>
        <dbReference type="EnsemblMetazoa" id="MESCA002989-PA"/>
    </source>
</evidence>
<feature type="domain" description="Cytosol aminopeptidase" evidence="5">
    <location>
        <begin position="2"/>
        <end position="87"/>
    </location>
</feature>
<evidence type="ECO:0000259" key="5">
    <source>
        <dbReference type="Pfam" id="PF00883"/>
    </source>
</evidence>
<name>T1GHS9_MEGSC</name>
<dbReference type="Gene3D" id="3.40.630.10">
    <property type="entry name" value="Zn peptidases"/>
    <property type="match status" value="1"/>
</dbReference>
<proteinExistence type="inferred from homology"/>
<dbReference type="GO" id="GO:0030145">
    <property type="term" value="F:manganese ion binding"/>
    <property type="evidence" value="ECO:0007669"/>
    <property type="project" value="InterPro"/>
</dbReference>
<dbReference type="SUPFAM" id="SSF53187">
    <property type="entry name" value="Zn-dependent exopeptidases"/>
    <property type="match status" value="1"/>
</dbReference>
<dbReference type="PANTHER" id="PTHR11963">
    <property type="entry name" value="LEUCINE AMINOPEPTIDASE-RELATED"/>
    <property type="match status" value="1"/>
</dbReference>
<dbReference type="STRING" id="36166.T1GHS9"/>
<dbReference type="EMBL" id="CAQQ02140571">
    <property type="status" value="NOT_ANNOTATED_CDS"/>
    <property type="molecule type" value="Genomic_DNA"/>
</dbReference>
<evidence type="ECO:0000256" key="2">
    <source>
        <dbReference type="ARBA" id="ARBA00022438"/>
    </source>
</evidence>
<evidence type="ECO:0000256" key="4">
    <source>
        <dbReference type="ARBA" id="ARBA00022801"/>
    </source>
</evidence>
<dbReference type="InterPro" id="IPR000819">
    <property type="entry name" value="Peptidase_M17_C"/>
</dbReference>
<dbReference type="AlphaFoldDB" id="T1GHS9"/>
<sequence>MHTGDRVWRLPLWDYYTAAISTSAKVDCKNIGKARGGRPCKAAALLREFVPCGQWMHIDATNVMRSTGKEFEYLRKGMAGRPTRTVVEFIAQTLCKETPKGTNGGSFMVWGGEVILRQPKVFMQDNVRPHTGRIVRD</sequence>
<dbReference type="GO" id="GO:0006508">
    <property type="term" value="P:proteolysis"/>
    <property type="evidence" value="ECO:0007669"/>
    <property type="project" value="UniProtKB-KW"/>
</dbReference>
<organism evidence="6 7">
    <name type="scientific">Megaselia scalaris</name>
    <name type="common">Humpbacked fly</name>
    <name type="synonym">Phora scalaris</name>
    <dbReference type="NCBI Taxonomy" id="36166"/>
    <lineage>
        <taxon>Eukaryota</taxon>
        <taxon>Metazoa</taxon>
        <taxon>Ecdysozoa</taxon>
        <taxon>Arthropoda</taxon>
        <taxon>Hexapoda</taxon>
        <taxon>Insecta</taxon>
        <taxon>Pterygota</taxon>
        <taxon>Neoptera</taxon>
        <taxon>Endopterygota</taxon>
        <taxon>Diptera</taxon>
        <taxon>Brachycera</taxon>
        <taxon>Muscomorpha</taxon>
        <taxon>Platypezoidea</taxon>
        <taxon>Phoridae</taxon>
        <taxon>Megaseliini</taxon>
        <taxon>Megaselia</taxon>
    </lineage>
</organism>
<dbReference type="Pfam" id="PF00883">
    <property type="entry name" value="Peptidase_M17"/>
    <property type="match status" value="1"/>
</dbReference>
<comment type="similarity">
    <text evidence="1">Belongs to the peptidase M17 family.</text>
</comment>
<evidence type="ECO:0000313" key="7">
    <source>
        <dbReference type="Proteomes" id="UP000015102"/>
    </source>
</evidence>
<accession>T1GHS9</accession>
<evidence type="ECO:0000256" key="3">
    <source>
        <dbReference type="ARBA" id="ARBA00022670"/>
    </source>
</evidence>
<dbReference type="EMBL" id="CAQQ02140572">
    <property type="status" value="NOT_ANNOTATED_CDS"/>
    <property type="molecule type" value="Genomic_DNA"/>
</dbReference>
<dbReference type="EnsemblMetazoa" id="MESCA002989-RA">
    <property type="protein sequence ID" value="MESCA002989-PA"/>
    <property type="gene ID" value="MESCA002989"/>
</dbReference>
<keyword evidence="3" id="KW-0645">Protease</keyword>
<dbReference type="Proteomes" id="UP000015102">
    <property type="component" value="Unassembled WGS sequence"/>
</dbReference>
<evidence type="ECO:0000256" key="1">
    <source>
        <dbReference type="ARBA" id="ARBA00009528"/>
    </source>
</evidence>
<dbReference type="EMBL" id="CAQQ02140570">
    <property type="status" value="NOT_ANNOTATED_CDS"/>
    <property type="molecule type" value="Genomic_DNA"/>
</dbReference>
<protein>
    <recommendedName>
        <fullName evidence="5">Cytosol aminopeptidase domain-containing protein</fullName>
    </recommendedName>
</protein>
<reference evidence="7" key="1">
    <citation type="submission" date="2013-02" db="EMBL/GenBank/DDBJ databases">
        <authorList>
            <person name="Hughes D."/>
        </authorList>
    </citation>
    <scope>NUCLEOTIDE SEQUENCE</scope>
    <source>
        <strain>Durham</strain>
        <strain evidence="7">NC isolate 2 -- Noor lab</strain>
    </source>
</reference>